<dbReference type="Proteomes" id="UP000643610">
    <property type="component" value="Unassembled WGS sequence"/>
</dbReference>
<name>A0ABR6XRX8_9BURK</name>
<comment type="caution">
    <text evidence="4">The sequence shown here is derived from an EMBL/GenBank/DDBJ whole genome shotgun (WGS) entry which is preliminary data.</text>
</comment>
<dbReference type="InterPro" id="IPR038255">
    <property type="entry name" value="PBS_linker_sf"/>
</dbReference>
<dbReference type="InterPro" id="IPR018511">
    <property type="entry name" value="Hemolysin-typ_Ca-bd_CS"/>
</dbReference>
<dbReference type="PROSITE" id="PS00330">
    <property type="entry name" value="HEMOLYSIN_CALCIUM"/>
    <property type="match status" value="4"/>
</dbReference>
<protein>
    <submittedName>
        <fullName evidence="4">DUF4214 domain-containing protein</fullName>
    </submittedName>
</protein>
<dbReference type="EMBL" id="JACOFU010000004">
    <property type="protein sequence ID" value="MBC3832227.1"/>
    <property type="molecule type" value="Genomic_DNA"/>
</dbReference>
<evidence type="ECO:0000259" key="3">
    <source>
        <dbReference type="Pfam" id="PF13946"/>
    </source>
</evidence>
<comment type="subcellular location">
    <subcellularLocation>
        <location evidence="1">Secreted</location>
    </subcellularLocation>
</comment>
<evidence type="ECO:0000256" key="1">
    <source>
        <dbReference type="ARBA" id="ARBA00004613"/>
    </source>
</evidence>
<dbReference type="RefSeq" id="WP_186891261.1">
    <property type="nucleotide sequence ID" value="NZ_JACOFU010000004.1"/>
</dbReference>
<keyword evidence="5" id="KW-1185">Reference proteome</keyword>
<dbReference type="Gene3D" id="1.10.3130.20">
    <property type="entry name" value="Phycobilisome linker domain"/>
    <property type="match status" value="1"/>
</dbReference>
<sequence>MAVTTQMRTQVTQLYVSLFGRAPEASGLGYWVSQLSAGKSFQTVAQDMFNVDASRATYPTYLTNEEIVAKFYVNVLGRTADAGGLAYWTGRLNTESTTGTAASKTIAVGTVITEMLTAVVAYNGTDAAGLQSQSLFNNKVAVGLHYAVDLGGNDIPFASTLMPMVSSGTTGANAALAAIDSTLAASLTNGIDNLTANVFTSVPVYTPGGNDFINSLQDEDKLTGVGVNPTLNATLGSVNDAAESVIVPKMSGVQTANFEITGNAGGINFQDSTGLTNLNINRITQTNATVTMTDLDKSTTALSVSNATRDGTVNFLYKEDNLLGTSDEVTLNLSNARLKSLKIDETGDSGEDQGYGFETVNVNVNQASNIDAMIIGANTREDVSTANSSQTVNIVAKATTEINQLTAVGAETINLTANADVLIAADERNILQSSNDGISTTDLTKLTITGAGNVTIDGLDGNINEKSTVNGEKGTTLVVDASAMTGALKLGVATAADANSSGTWGNHTDKDVSITSGSGNDIIETYTALAGDITTGAGNDQVLINNGGATAVWTDVEGVSTIDTGTGNDTVRAKDLLATANDVAAGNTSFGQVTAASIVTGEGDDTVTVAALASNRDWNNGVLTDSNLDDTYFIKGASISTGVGADTITVTTLAEGAMVDAGADNDTLKIDINGGTILAGDDTAKNTAPTPAFTEVNLDGSVNVFGAIVEMGDGDDTVTVADAVSLTTAATTIVGTDAELRAGAGNDVLNVTALDAVSVVSATSYTSATNNDINTNVTGVETANFTVANQIDAATALATDSTENDNVETDGSITADIMRFDSALAAINLVSQEQTMLQGAATEIYEAGQATSFTLNNFRDGIALTLKANEATGVTAGALKNDEVVDVNLTVNNASARGHAETFTLNIAEGSEAFDLNLNLNATATDTVGNAASKTDDDDMRVEHATIKLAADDKGHYINFNGFGDATHTDAFSEGSRVVNTSLTVTGGNAGTNLVLDNVSADKIEATGAANVKLKVTASNNYVINTGSGNDVINMVADDVRANDLTDDGDTDSVDTTDEADAINAGSGNDRVIINGSDSLGIFSALGGLTDDDVFGKIKSVESIEVQGGGANTIIIDEAAATTGTNLQNIYFTGAGAQTTTVQIGNNFVNNNGTVANTLTLDSTTSLVGDKGAAAKSGALTLTIDNQDTDQDTDLINLNVIVGMEKGTDVNFFNTGDSKANVNISAVVAANSANTVGHSIGAADGNLSLEVTTGSIDKVTLLDSADDADVNDNGQINITVHNSWSKSTLEFDASAIMNDDEAGYDLAVEEIEGSGDPAVTQVAGIQAGDTGGLVFNGVGELDAKLIVRGTQNDDNITGSSQNDTLEGNDGDDIIVGGLGHDSITGGAGNDDLTGGIGKDTISGGDGDDVIYAGLGGDVLSGGAGADKFIYNSNTESYESTDQFDTISDFETGKDKILVNGVIAGDGGQNFINLASFSTVDNTGDGDNSLAGDSLASQLVLGDAFYSTATGKLVIDVNGNGDITTGVDVVIQSTGPIKASDINYTIDAGAGNDFIRGGQGSDDLNGGAGNDTFVLLGTLSEAEAAAYAAAYQAGGNTAASVLGATLAGVENKVLSSSTLFASRSETEVNNGDKINSAGTDAGDTIHAFGTADLSKINDGLALNVGTLVVHSSITLTYAQVNALNAVVFDGNMPHAVTLKADATTALDTVAKVLSKLFFVAAGTNTTFTITAPDGVLTAAWDPVDGRMEVVSNTSATVAPAGTPIQGLGGATNLSDKTYASAVIQYNMGLTGYEIVDTASAIAAGTSAVLNAAVSIATNSLTANAADLNTIDGNTTNLLNATSVTLLTGSVTEIANALDDQGTIDTAANVAVTTTTGGFVEASLLNTIDAGTTGVVNAMSVGTIYGTGADVLNAMNGNPAEMIVASNVGAWIYDAQVAASTLNAIDALTTATVNAYNYVGTITGTSADVWNAMDNQSTISTSAFVNVSLSGLVQAADVVSIKGVVTGGTITATAATGTTGFTGSASDLASMFDDGSGIVSSPNAAVTVTGTTAQAADLSVVEGYTTTTVNALAVSTISGTATEVWAAVDNQADTDTAANVAITLSNDGNGIAATMNSIDATTTGLVNATAYTTITGTVSAVLDAVNDQAQMDTAANVALTLAAGTATAADLNTLDAATTGLVNAVAITSITGTAAELEDAIDDQAQLQTLATVAITVAAGVAAAADLNAIDDATSGLVNATAVTTITGSVADVIDATDDQAQMSTGAAVLVTLDAGVATAADLNTINGVTSGLVNATAITSITGLAADVLDAVDSQSEMSTAANVAVTVSAGVAAAADLNAIDAATTGLVNATAVTTVEGSIADVTNALNDQAAMSTAAAVLVTLDDVASTATALNALDALTSGAIDANTVLTVTGAIADVTTAFQSAGITFAAGADATVTGTSTIAQLNTLNATGVDVITFGTAFATTTPDVIDLNSGDFDAAAHTIKYTAGNQTVTFNFIDVDAGNTLTDGDTFTAAGAADVIDFGALDILDLTAFNLGSLASANVLYVADNQKVGDNEWTMVRGDWDTMTGMFTADAAGADTLVLWDSNAGASVTQSAVVITGVPSLAQGTTILV</sequence>
<dbReference type="PANTHER" id="PTHR38340:SF1">
    <property type="entry name" value="S-LAYER PROTEIN"/>
    <property type="match status" value="1"/>
</dbReference>
<keyword evidence="2" id="KW-0964">Secreted</keyword>
<reference evidence="4 5" key="1">
    <citation type="submission" date="2020-08" db="EMBL/GenBank/DDBJ databases">
        <title>Novel species isolated from subtropical streams in China.</title>
        <authorList>
            <person name="Lu H."/>
        </authorList>
    </citation>
    <scope>NUCLEOTIDE SEQUENCE [LARGE SCALE GENOMIC DNA]</scope>
    <source>
        <strain evidence="4 5">KCTC 52442</strain>
    </source>
</reference>
<gene>
    <name evidence="4" type="ORF">H8K33_11945</name>
</gene>
<dbReference type="PANTHER" id="PTHR38340">
    <property type="entry name" value="S-LAYER PROTEIN"/>
    <property type="match status" value="1"/>
</dbReference>
<evidence type="ECO:0000313" key="4">
    <source>
        <dbReference type="EMBL" id="MBC3832227.1"/>
    </source>
</evidence>
<organism evidence="4 5">
    <name type="scientific">Undibacterium amnicola</name>
    <dbReference type="NCBI Taxonomy" id="1834038"/>
    <lineage>
        <taxon>Bacteria</taxon>
        <taxon>Pseudomonadati</taxon>
        <taxon>Pseudomonadota</taxon>
        <taxon>Betaproteobacteria</taxon>
        <taxon>Burkholderiales</taxon>
        <taxon>Oxalobacteraceae</taxon>
        <taxon>Undibacterium</taxon>
    </lineage>
</organism>
<dbReference type="Pfam" id="PF13946">
    <property type="entry name" value="DUF4214"/>
    <property type="match status" value="1"/>
</dbReference>
<accession>A0ABR6XRX8</accession>
<dbReference type="Pfam" id="PF00353">
    <property type="entry name" value="HemolysinCabind"/>
    <property type="match status" value="3"/>
</dbReference>
<evidence type="ECO:0000256" key="2">
    <source>
        <dbReference type="ARBA" id="ARBA00022525"/>
    </source>
</evidence>
<dbReference type="Gene3D" id="2.150.10.10">
    <property type="entry name" value="Serralysin-like metalloprotease, C-terminal"/>
    <property type="match status" value="2"/>
</dbReference>
<feature type="domain" description="DUF4214" evidence="3">
    <location>
        <begin position="55"/>
        <end position="96"/>
    </location>
</feature>
<dbReference type="InterPro" id="IPR025282">
    <property type="entry name" value="DUF4214"/>
</dbReference>
<evidence type="ECO:0000313" key="5">
    <source>
        <dbReference type="Proteomes" id="UP000643610"/>
    </source>
</evidence>
<dbReference type="InterPro" id="IPR001343">
    <property type="entry name" value="Hemolysn_Ca-bd"/>
</dbReference>
<dbReference type="InterPro" id="IPR011049">
    <property type="entry name" value="Serralysin-like_metalloprot_C"/>
</dbReference>
<dbReference type="PRINTS" id="PR00313">
    <property type="entry name" value="CABNDNGRPT"/>
</dbReference>
<dbReference type="InterPro" id="IPR050557">
    <property type="entry name" value="RTX_toxin/Mannuronan_C5-epim"/>
</dbReference>
<dbReference type="SUPFAM" id="SSF51120">
    <property type="entry name" value="beta-Roll"/>
    <property type="match status" value="1"/>
</dbReference>
<proteinExistence type="predicted"/>